<comment type="caution">
    <text evidence="1">The sequence shown here is derived from an EMBL/GenBank/DDBJ whole genome shotgun (WGS) entry which is preliminary data.</text>
</comment>
<organism evidence="1 2">
    <name type="scientific">Multifurca ochricompacta</name>
    <dbReference type="NCBI Taxonomy" id="376703"/>
    <lineage>
        <taxon>Eukaryota</taxon>
        <taxon>Fungi</taxon>
        <taxon>Dikarya</taxon>
        <taxon>Basidiomycota</taxon>
        <taxon>Agaricomycotina</taxon>
        <taxon>Agaricomycetes</taxon>
        <taxon>Russulales</taxon>
        <taxon>Russulaceae</taxon>
        <taxon>Multifurca</taxon>
    </lineage>
</organism>
<evidence type="ECO:0000313" key="2">
    <source>
        <dbReference type="Proteomes" id="UP001203297"/>
    </source>
</evidence>
<sequence length="164" mass="18142">MYIYIVSSSHLVRILQTLKCLSTYPKYLLPMNCMQMCASRPYFLRFESYSSSPAADDILASVSFVHAFQLMTHSKVVLCCAITRTSNVQVGFGWRVVNTTRISCCRPTSVQARLLHLQSSHQPVRIANGWLSVSASASAFPNLLFNFPSTGVTLSGLPFVVVAI</sequence>
<dbReference type="EMBL" id="WTXG01000128">
    <property type="protein sequence ID" value="KAI0292217.1"/>
    <property type="molecule type" value="Genomic_DNA"/>
</dbReference>
<accession>A0AAD4LWE1</accession>
<keyword evidence="2" id="KW-1185">Reference proteome</keyword>
<proteinExistence type="predicted"/>
<dbReference type="Proteomes" id="UP001203297">
    <property type="component" value="Unassembled WGS sequence"/>
</dbReference>
<reference evidence="1" key="1">
    <citation type="journal article" date="2022" name="New Phytol.">
        <title>Evolutionary transition to the ectomycorrhizal habit in the genomes of a hyperdiverse lineage of mushroom-forming fungi.</title>
        <authorList>
            <person name="Looney B."/>
            <person name="Miyauchi S."/>
            <person name="Morin E."/>
            <person name="Drula E."/>
            <person name="Courty P.E."/>
            <person name="Kohler A."/>
            <person name="Kuo A."/>
            <person name="LaButti K."/>
            <person name="Pangilinan J."/>
            <person name="Lipzen A."/>
            <person name="Riley R."/>
            <person name="Andreopoulos W."/>
            <person name="He G."/>
            <person name="Johnson J."/>
            <person name="Nolan M."/>
            <person name="Tritt A."/>
            <person name="Barry K.W."/>
            <person name="Grigoriev I.V."/>
            <person name="Nagy L.G."/>
            <person name="Hibbett D."/>
            <person name="Henrissat B."/>
            <person name="Matheny P.B."/>
            <person name="Labbe J."/>
            <person name="Martin F.M."/>
        </authorList>
    </citation>
    <scope>NUCLEOTIDE SEQUENCE</scope>
    <source>
        <strain evidence="1">BPL690</strain>
    </source>
</reference>
<name>A0AAD4LWE1_9AGAM</name>
<gene>
    <name evidence="1" type="ORF">B0F90DRAFT_1771496</name>
</gene>
<dbReference type="AlphaFoldDB" id="A0AAD4LWE1"/>
<protein>
    <submittedName>
        <fullName evidence="1">Uncharacterized protein</fullName>
    </submittedName>
</protein>
<evidence type="ECO:0000313" key="1">
    <source>
        <dbReference type="EMBL" id="KAI0292217.1"/>
    </source>
</evidence>